<name>A0A7G8BHB4_9BACT</name>
<dbReference type="EMBL" id="CP060394">
    <property type="protein sequence ID" value="QNI31934.1"/>
    <property type="molecule type" value="Genomic_DNA"/>
</dbReference>
<proteinExistence type="predicted"/>
<evidence type="ECO:0000313" key="1">
    <source>
        <dbReference type="EMBL" id="QNI31934.1"/>
    </source>
</evidence>
<gene>
    <name evidence="1" type="ORF">H7849_23395</name>
</gene>
<dbReference type="KEGG" id="adin:H7849_23395"/>
<protein>
    <submittedName>
        <fullName evidence="1">STAS domain-containing protein</fullName>
    </submittedName>
</protein>
<keyword evidence="2" id="KW-1185">Reference proteome</keyword>
<reference evidence="1 2" key="1">
    <citation type="submission" date="2020-08" db="EMBL/GenBank/DDBJ databases">
        <title>Edaphobacter telluris sp. nov. and Acidobacterium dinghuensis sp. nov., two acidobacteria isolated from forest soil.</title>
        <authorList>
            <person name="Fu J."/>
            <person name="Qiu L."/>
        </authorList>
    </citation>
    <scope>NUCLEOTIDE SEQUENCE [LARGE SCALE GENOMIC DNA]</scope>
    <source>
        <strain evidence="1">4Y35</strain>
    </source>
</reference>
<accession>A0A7G8BHB4</accession>
<organism evidence="1 2">
    <name type="scientific">Alloacidobacterium dinghuense</name>
    <dbReference type="NCBI Taxonomy" id="2763107"/>
    <lineage>
        <taxon>Bacteria</taxon>
        <taxon>Pseudomonadati</taxon>
        <taxon>Acidobacteriota</taxon>
        <taxon>Terriglobia</taxon>
        <taxon>Terriglobales</taxon>
        <taxon>Acidobacteriaceae</taxon>
        <taxon>Alloacidobacterium</taxon>
    </lineage>
</organism>
<dbReference type="RefSeq" id="WP_186742891.1">
    <property type="nucleotide sequence ID" value="NZ_CP060394.1"/>
</dbReference>
<sequence length="96" mass="10805">MTLKIEQLSGEHGTQIRLSGELRSENIDQVRAEIERSGPSGLDLEEVDLVGVEGIRFLNTCKAEGIPLLHCSPYIQEWMLREQGRSKVSTKKRKKG</sequence>
<dbReference type="AlphaFoldDB" id="A0A7G8BHB4"/>
<dbReference type="Proteomes" id="UP000515312">
    <property type="component" value="Chromosome"/>
</dbReference>
<evidence type="ECO:0000313" key="2">
    <source>
        <dbReference type="Proteomes" id="UP000515312"/>
    </source>
</evidence>